<sequence length="79" mass="8391">MRFKMNRFENEVAVVTGGGSVIGAAIAIRLAEERVNGAIIELEAGRGQETVDAIGSAGWQSEVFARDVGGHEAIRQSFS</sequence>
<dbReference type="AlphaFoldDB" id="A0A5B9PJH7"/>
<dbReference type="Proteomes" id="UP000322214">
    <property type="component" value="Chromosome"/>
</dbReference>
<dbReference type="STRING" id="980251.GCA_001642875_01692"/>
<dbReference type="KEGG" id="mff:MFFC18_47850"/>
<protein>
    <submittedName>
        <fullName evidence="1">D-mannonate oxidoreductase</fullName>
    </submittedName>
</protein>
<dbReference type="InterPro" id="IPR036291">
    <property type="entry name" value="NAD(P)-bd_dom_sf"/>
</dbReference>
<evidence type="ECO:0000313" key="1">
    <source>
        <dbReference type="EMBL" id="QEG24862.1"/>
    </source>
</evidence>
<reference evidence="1 2" key="1">
    <citation type="submission" date="2019-08" db="EMBL/GenBank/DDBJ databases">
        <title>Deep-cultivation of Planctomycetes and their phenomic and genomic characterization uncovers novel biology.</title>
        <authorList>
            <person name="Wiegand S."/>
            <person name="Jogler M."/>
            <person name="Boedeker C."/>
            <person name="Pinto D."/>
            <person name="Vollmers J."/>
            <person name="Rivas-Marin E."/>
            <person name="Kohn T."/>
            <person name="Peeters S.H."/>
            <person name="Heuer A."/>
            <person name="Rast P."/>
            <person name="Oberbeckmann S."/>
            <person name="Bunk B."/>
            <person name="Jeske O."/>
            <person name="Meyerdierks A."/>
            <person name="Storesund J.E."/>
            <person name="Kallscheuer N."/>
            <person name="Luecker S."/>
            <person name="Lage O.M."/>
            <person name="Pohl T."/>
            <person name="Merkel B.J."/>
            <person name="Hornburger P."/>
            <person name="Mueller R.-W."/>
            <person name="Bruemmer F."/>
            <person name="Labrenz M."/>
            <person name="Spormann A.M."/>
            <person name="Op den Camp H."/>
            <person name="Overmann J."/>
            <person name="Amann R."/>
            <person name="Jetten M.S.M."/>
            <person name="Mascher T."/>
            <person name="Medema M.H."/>
            <person name="Devos D.P."/>
            <person name="Kaster A.-K."/>
            <person name="Ovreas L."/>
            <person name="Rohde M."/>
            <person name="Galperin M.Y."/>
            <person name="Jogler C."/>
        </authorList>
    </citation>
    <scope>NUCLEOTIDE SEQUENCE [LARGE SCALE GENOMIC DNA]</scope>
    <source>
        <strain evidence="1 2">FC18</strain>
    </source>
</reference>
<name>A0A5B9PJH7_9BACT</name>
<proteinExistence type="predicted"/>
<keyword evidence="2" id="KW-1185">Reference proteome</keyword>
<dbReference type="EMBL" id="CP042912">
    <property type="protein sequence ID" value="QEG24862.1"/>
    <property type="molecule type" value="Genomic_DNA"/>
</dbReference>
<dbReference type="Pfam" id="PF00106">
    <property type="entry name" value="adh_short"/>
    <property type="match status" value="1"/>
</dbReference>
<dbReference type="SUPFAM" id="SSF51735">
    <property type="entry name" value="NAD(P)-binding Rossmann-fold domains"/>
    <property type="match status" value="1"/>
</dbReference>
<accession>A0A5B9PJH7</accession>
<organism evidence="1 2">
    <name type="scientific">Mariniblastus fucicola</name>
    <dbReference type="NCBI Taxonomy" id="980251"/>
    <lineage>
        <taxon>Bacteria</taxon>
        <taxon>Pseudomonadati</taxon>
        <taxon>Planctomycetota</taxon>
        <taxon>Planctomycetia</taxon>
        <taxon>Pirellulales</taxon>
        <taxon>Pirellulaceae</taxon>
        <taxon>Mariniblastus</taxon>
    </lineage>
</organism>
<dbReference type="InterPro" id="IPR002347">
    <property type="entry name" value="SDR_fam"/>
</dbReference>
<dbReference type="Gene3D" id="3.40.50.720">
    <property type="entry name" value="NAD(P)-binding Rossmann-like Domain"/>
    <property type="match status" value="1"/>
</dbReference>
<evidence type="ECO:0000313" key="2">
    <source>
        <dbReference type="Proteomes" id="UP000322214"/>
    </source>
</evidence>
<gene>
    <name evidence="1" type="ORF">MFFC18_47850</name>
</gene>